<evidence type="ECO:0000313" key="11">
    <source>
        <dbReference type="Proteomes" id="UP000321580"/>
    </source>
</evidence>
<feature type="transmembrane region" description="Helical" evidence="8">
    <location>
        <begin position="196"/>
        <end position="219"/>
    </location>
</feature>
<feature type="transmembrane region" description="Helical" evidence="8">
    <location>
        <begin position="151"/>
        <end position="184"/>
    </location>
</feature>
<evidence type="ECO:0000256" key="6">
    <source>
        <dbReference type="ARBA" id="ARBA00022989"/>
    </source>
</evidence>
<sequence length="472" mass="53595">MTQQQKAFLILLLLPVVVRLLSFFPSVIDHDESTYLVIADAISKGHTYQVDYIDTKPIGIFLIFAALKPLLGHSIFGYRLVAALTLGLTSFFLYRAKRSMGSTHAAGLAAGILYILLNSIYTRYGVSPNTETYFNLFTALSLWIFLSKPPVWGYFLAGIGLGAGFVIKYVVLFDGLAWGLFLVVLALTREGNVVKALARAFVMAIGAALPFALVISWYLKQGHFDTFWFHSFTVAGRYPSSRGLGHYLGFFFQFFARFLPATLLYVIALRQKELPGDTRLFGIIWSIATLCSVLIPGNAFGHYYIQFMLPFSFLAGEFFSLPAQQTPSWLRWARRPRIGYPLLGLLLIGHLLLQKKDYLDRPDNVRAAAAYIDARLQPGEAIYTQEDQAIYYLTDRLPLTRYVHPSLFWLDKHIEAMEIPLDNEIRKITAANPRFMVFRVPVEDERFAAYRTKYYEPVADIGGYVQIFERKK</sequence>
<dbReference type="GO" id="GO:0016763">
    <property type="term" value="F:pentosyltransferase activity"/>
    <property type="evidence" value="ECO:0007669"/>
    <property type="project" value="TreeGrafter"/>
</dbReference>
<evidence type="ECO:0000256" key="8">
    <source>
        <dbReference type="SAM" id="Phobius"/>
    </source>
</evidence>
<dbReference type="PANTHER" id="PTHR33908:SF11">
    <property type="entry name" value="MEMBRANE PROTEIN"/>
    <property type="match status" value="1"/>
</dbReference>
<feature type="transmembrane region" description="Helical" evidence="8">
    <location>
        <begin position="280"/>
        <end position="305"/>
    </location>
</feature>
<keyword evidence="4 10" id="KW-0808">Transferase</keyword>
<reference evidence="10 11" key="1">
    <citation type="submission" date="2019-08" db="EMBL/GenBank/DDBJ databases">
        <title>Genome of Phaeodactylibacter luteus.</title>
        <authorList>
            <person name="Bowman J.P."/>
        </authorList>
    </citation>
    <scope>NUCLEOTIDE SEQUENCE [LARGE SCALE GENOMIC DNA]</scope>
    <source>
        <strain evidence="10 11">KCTC 42180</strain>
    </source>
</reference>
<comment type="caution">
    <text evidence="10">The sequence shown here is derived from an EMBL/GenBank/DDBJ whole genome shotgun (WGS) entry which is preliminary data.</text>
</comment>
<dbReference type="InterPro" id="IPR050297">
    <property type="entry name" value="LipidA_mod_glycosyltrf_83"/>
</dbReference>
<evidence type="ECO:0000259" key="9">
    <source>
        <dbReference type="Pfam" id="PF13231"/>
    </source>
</evidence>
<dbReference type="Pfam" id="PF13231">
    <property type="entry name" value="PMT_2"/>
    <property type="match status" value="1"/>
</dbReference>
<evidence type="ECO:0000313" key="10">
    <source>
        <dbReference type="EMBL" id="TXB70199.1"/>
    </source>
</evidence>
<comment type="subcellular location">
    <subcellularLocation>
        <location evidence="1">Cell membrane</location>
        <topology evidence="1">Multi-pass membrane protein</topology>
    </subcellularLocation>
</comment>
<feature type="transmembrane region" description="Helical" evidence="8">
    <location>
        <begin position="7"/>
        <end position="28"/>
    </location>
</feature>
<evidence type="ECO:0000256" key="7">
    <source>
        <dbReference type="ARBA" id="ARBA00023136"/>
    </source>
</evidence>
<dbReference type="InterPro" id="IPR038731">
    <property type="entry name" value="RgtA/B/C-like"/>
</dbReference>
<feature type="transmembrane region" description="Helical" evidence="8">
    <location>
        <begin position="106"/>
        <end position="124"/>
    </location>
</feature>
<dbReference type="OrthoDB" id="345761at2"/>
<evidence type="ECO:0000256" key="1">
    <source>
        <dbReference type="ARBA" id="ARBA00004651"/>
    </source>
</evidence>
<evidence type="ECO:0000256" key="3">
    <source>
        <dbReference type="ARBA" id="ARBA00022676"/>
    </source>
</evidence>
<keyword evidence="5 8" id="KW-0812">Transmembrane</keyword>
<dbReference type="PANTHER" id="PTHR33908">
    <property type="entry name" value="MANNOSYLTRANSFERASE YKCB-RELATED"/>
    <property type="match status" value="1"/>
</dbReference>
<dbReference type="AlphaFoldDB" id="A0A5C6S721"/>
<keyword evidence="2" id="KW-1003">Cell membrane</keyword>
<feature type="transmembrane region" description="Helical" evidence="8">
    <location>
        <begin position="247"/>
        <end position="268"/>
    </location>
</feature>
<dbReference type="Proteomes" id="UP000321580">
    <property type="component" value="Unassembled WGS sequence"/>
</dbReference>
<evidence type="ECO:0000256" key="5">
    <source>
        <dbReference type="ARBA" id="ARBA00022692"/>
    </source>
</evidence>
<dbReference type="GO" id="GO:0009103">
    <property type="term" value="P:lipopolysaccharide biosynthetic process"/>
    <property type="evidence" value="ECO:0007669"/>
    <property type="project" value="UniProtKB-ARBA"/>
</dbReference>
<dbReference type="EMBL" id="VOOR01000001">
    <property type="protein sequence ID" value="TXB70199.1"/>
    <property type="molecule type" value="Genomic_DNA"/>
</dbReference>
<feature type="domain" description="Glycosyltransferase RgtA/B/C/D-like" evidence="9">
    <location>
        <begin position="56"/>
        <end position="217"/>
    </location>
</feature>
<protein>
    <submittedName>
        <fullName evidence="10">Phospholipid carrier-dependent glycosyltransferase</fullName>
    </submittedName>
</protein>
<gene>
    <name evidence="10" type="ORF">FRY97_00395</name>
</gene>
<keyword evidence="7 8" id="KW-0472">Membrane</keyword>
<dbReference type="RefSeq" id="WP_147165431.1">
    <property type="nucleotide sequence ID" value="NZ_VOOR01000001.1"/>
</dbReference>
<evidence type="ECO:0000256" key="2">
    <source>
        <dbReference type="ARBA" id="ARBA00022475"/>
    </source>
</evidence>
<keyword evidence="3" id="KW-0328">Glycosyltransferase</keyword>
<keyword evidence="6 8" id="KW-1133">Transmembrane helix</keyword>
<accession>A0A5C6S721</accession>
<proteinExistence type="predicted"/>
<dbReference type="GO" id="GO:0005886">
    <property type="term" value="C:plasma membrane"/>
    <property type="evidence" value="ECO:0007669"/>
    <property type="project" value="UniProtKB-SubCell"/>
</dbReference>
<organism evidence="10 11">
    <name type="scientific">Phaeodactylibacter luteus</name>
    <dbReference type="NCBI Taxonomy" id="1564516"/>
    <lineage>
        <taxon>Bacteria</taxon>
        <taxon>Pseudomonadati</taxon>
        <taxon>Bacteroidota</taxon>
        <taxon>Saprospiria</taxon>
        <taxon>Saprospirales</taxon>
        <taxon>Haliscomenobacteraceae</taxon>
        <taxon>Phaeodactylibacter</taxon>
    </lineage>
</organism>
<feature type="transmembrane region" description="Helical" evidence="8">
    <location>
        <begin position="76"/>
        <end position="94"/>
    </location>
</feature>
<keyword evidence="11" id="KW-1185">Reference proteome</keyword>
<name>A0A5C6S721_9BACT</name>
<evidence type="ECO:0000256" key="4">
    <source>
        <dbReference type="ARBA" id="ARBA00022679"/>
    </source>
</evidence>